<feature type="transmembrane region" description="Helical" evidence="17">
    <location>
        <begin position="75"/>
        <end position="97"/>
    </location>
</feature>
<evidence type="ECO:0000256" key="6">
    <source>
        <dbReference type="ARBA" id="ARBA00022679"/>
    </source>
</evidence>
<feature type="transmembrane region" description="Helical" evidence="17">
    <location>
        <begin position="184"/>
        <end position="205"/>
    </location>
</feature>
<dbReference type="SMART" id="SM00387">
    <property type="entry name" value="HATPase_c"/>
    <property type="match status" value="1"/>
</dbReference>
<dbReference type="SMART" id="SM00388">
    <property type="entry name" value="HisKA"/>
    <property type="match status" value="1"/>
</dbReference>
<evidence type="ECO:0000256" key="13">
    <source>
        <dbReference type="ARBA" id="ARBA00023136"/>
    </source>
</evidence>
<dbReference type="CDD" id="cd17546">
    <property type="entry name" value="REC_hyHK_CKI1_RcsC-like"/>
    <property type="match status" value="1"/>
</dbReference>
<evidence type="ECO:0000256" key="5">
    <source>
        <dbReference type="ARBA" id="ARBA00022553"/>
    </source>
</evidence>
<dbReference type="InterPro" id="IPR005467">
    <property type="entry name" value="His_kinase_dom"/>
</dbReference>
<dbReference type="CDD" id="cd16922">
    <property type="entry name" value="HATPase_EvgS-ArcB-TorS-like"/>
    <property type="match status" value="1"/>
</dbReference>
<dbReference type="GO" id="GO:0016020">
    <property type="term" value="C:membrane"/>
    <property type="evidence" value="ECO:0007669"/>
    <property type="project" value="UniProtKB-SubCell"/>
</dbReference>
<evidence type="ECO:0000256" key="4">
    <source>
        <dbReference type="ARBA" id="ARBA00012438"/>
    </source>
</evidence>
<dbReference type="GO" id="GO:0022857">
    <property type="term" value="F:transmembrane transporter activity"/>
    <property type="evidence" value="ECO:0007669"/>
    <property type="project" value="InterPro"/>
</dbReference>
<dbReference type="InterPro" id="IPR003594">
    <property type="entry name" value="HATPase_dom"/>
</dbReference>
<evidence type="ECO:0000256" key="12">
    <source>
        <dbReference type="ARBA" id="ARBA00023012"/>
    </source>
</evidence>
<dbReference type="InterPro" id="IPR003661">
    <property type="entry name" value="HisK_dim/P_dom"/>
</dbReference>
<dbReference type="PROSITE" id="PS50110">
    <property type="entry name" value="RESPONSE_REGULATORY"/>
    <property type="match status" value="1"/>
</dbReference>
<dbReference type="GO" id="GO:0000155">
    <property type="term" value="F:phosphorelay sensor kinase activity"/>
    <property type="evidence" value="ECO:0007669"/>
    <property type="project" value="InterPro"/>
</dbReference>
<dbReference type="AlphaFoldDB" id="A0AA37WNJ4"/>
<keyword evidence="5 16" id="KW-0597">Phosphoprotein</keyword>
<dbReference type="GO" id="GO:0005524">
    <property type="term" value="F:ATP binding"/>
    <property type="evidence" value="ECO:0007669"/>
    <property type="project" value="UniProtKB-KW"/>
</dbReference>
<dbReference type="Proteomes" id="UP001156870">
    <property type="component" value="Unassembled WGS sequence"/>
</dbReference>
<feature type="transmembrane region" description="Helical" evidence="17">
    <location>
        <begin position="132"/>
        <end position="152"/>
    </location>
</feature>
<dbReference type="CDD" id="cd00082">
    <property type="entry name" value="HisKA"/>
    <property type="match status" value="1"/>
</dbReference>
<evidence type="ECO:0000256" key="3">
    <source>
        <dbReference type="ARBA" id="ARBA00006434"/>
    </source>
</evidence>
<evidence type="ECO:0000256" key="9">
    <source>
        <dbReference type="ARBA" id="ARBA00022777"/>
    </source>
</evidence>
<protein>
    <recommendedName>
        <fullName evidence="15">Sensory/regulatory protein RpfC</fullName>
        <ecNumber evidence="4">2.7.13.3</ecNumber>
    </recommendedName>
</protein>
<dbReference type="InterPro" id="IPR004358">
    <property type="entry name" value="Sig_transdc_His_kin-like_C"/>
</dbReference>
<dbReference type="InterPro" id="IPR036097">
    <property type="entry name" value="HisK_dim/P_sf"/>
</dbReference>
<comment type="caution">
    <text evidence="20">The sequence shown here is derived from an EMBL/GenBank/DDBJ whole genome shotgun (WGS) entry which is preliminary data.</text>
</comment>
<evidence type="ECO:0000256" key="2">
    <source>
        <dbReference type="ARBA" id="ARBA00004141"/>
    </source>
</evidence>
<comment type="subcellular location">
    <subcellularLocation>
        <location evidence="2">Membrane</location>
        <topology evidence="2">Multi-pass membrane protein</topology>
    </subcellularLocation>
</comment>
<evidence type="ECO:0000313" key="20">
    <source>
        <dbReference type="EMBL" id="GLS27633.1"/>
    </source>
</evidence>
<dbReference type="Pfam" id="PF00512">
    <property type="entry name" value="HisKA"/>
    <property type="match status" value="1"/>
</dbReference>
<keyword evidence="21" id="KW-1185">Reference proteome</keyword>
<evidence type="ECO:0000313" key="21">
    <source>
        <dbReference type="Proteomes" id="UP001156870"/>
    </source>
</evidence>
<dbReference type="InterPro" id="IPR001734">
    <property type="entry name" value="Na/solute_symporter"/>
</dbReference>
<name>A0AA37WNJ4_9GAMM</name>
<gene>
    <name evidence="20" type="ORF">GCM10007877_33520</name>
</gene>
<dbReference type="SUPFAM" id="SSF47384">
    <property type="entry name" value="Homodimeric domain of signal transducing histidine kinase"/>
    <property type="match status" value="1"/>
</dbReference>
<dbReference type="PANTHER" id="PTHR45339:SF1">
    <property type="entry name" value="HYBRID SIGNAL TRANSDUCTION HISTIDINE KINASE J"/>
    <property type="match status" value="1"/>
</dbReference>
<keyword evidence="13 17" id="KW-0472">Membrane</keyword>
<dbReference type="Gene3D" id="1.10.287.130">
    <property type="match status" value="1"/>
</dbReference>
<keyword evidence="7 17" id="KW-0812">Transmembrane</keyword>
<feature type="transmembrane region" description="Helical" evidence="17">
    <location>
        <begin position="158"/>
        <end position="177"/>
    </location>
</feature>
<dbReference type="EC" id="2.7.13.3" evidence="4"/>
<dbReference type="Gene3D" id="3.30.565.10">
    <property type="entry name" value="Histidine kinase-like ATPase, C-terminal domain"/>
    <property type="match status" value="1"/>
</dbReference>
<dbReference type="Pfam" id="PF02518">
    <property type="entry name" value="HATPase_c"/>
    <property type="match status" value="1"/>
</dbReference>
<dbReference type="PRINTS" id="PR00344">
    <property type="entry name" value="BCTRLSENSOR"/>
</dbReference>
<keyword evidence="12" id="KW-0902">Two-component regulatory system</keyword>
<dbReference type="FunFam" id="1.10.287.130:FF:000002">
    <property type="entry name" value="Two-component osmosensing histidine kinase"/>
    <property type="match status" value="1"/>
</dbReference>
<comment type="subunit">
    <text evidence="14">At low DSF concentrations, interacts with RpfF.</text>
</comment>
<dbReference type="EMBL" id="BSPD01000085">
    <property type="protein sequence ID" value="GLS27633.1"/>
    <property type="molecule type" value="Genomic_DNA"/>
</dbReference>
<dbReference type="Gene3D" id="3.40.50.2300">
    <property type="match status" value="1"/>
</dbReference>
<dbReference type="InterPro" id="IPR001789">
    <property type="entry name" value="Sig_transdc_resp-reg_receiver"/>
</dbReference>
<evidence type="ECO:0000256" key="16">
    <source>
        <dbReference type="PROSITE-ProRule" id="PRU00169"/>
    </source>
</evidence>
<dbReference type="SUPFAM" id="SSF52172">
    <property type="entry name" value="CheY-like"/>
    <property type="match status" value="1"/>
</dbReference>
<evidence type="ECO:0000256" key="1">
    <source>
        <dbReference type="ARBA" id="ARBA00000085"/>
    </source>
</evidence>
<feature type="transmembrane region" description="Helical" evidence="17">
    <location>
        <begin position="36"/>
        <end position="55"/>
    </location>
</feature>
<accession>A0AA37WNJ4</accession>
<keyword evidence="6" id="KW-0808">Transferase</keyword>
<evidence type="ECO:0000256" key="14">
    <source>
        <dbReference type="ARBA" id="ARBA00064003"/>
    </source>
</evidence>
<reference evidence="20 21" key="1">
    <citation type="journal article" date="2014" name="Int. J. Syst. Evol. Microbiol.">
        <title>Complete genome sequence of Corynebacterium casei LMG S-19264T (=DSM 44701T), isolated from a smear-ripened cheese.</title>
        <authorList>
            <consortium name="US DOE Joint Genome Institute (JGI-PGF)"/>
            <person name="Walter F."/>
            <person name="Albersmeier A."/>
            <person name="Kalinowski J."/>
            <person name="Ruckert C."/>
        </authorList>
    </citation>
    <scope>NUCLEOTIDE SEQUENCE [LARGE SCALE GENOMIC DNA]</scope>
    <source>
        <strain evidence="20 21">NBRC 110095</strain>
    </source>
</reference>
<dbReference type="PROSITE" id="PS50109">
    <property type="entry name" value="HIS_KIN"/>
    <property type="match status" value="1"/>
</dbReference>
<dbReference type="InterPro" id="IPR011006">
    <property type="entry name" value="CheY-like_superfamily"/>
</dbReference>
<dbReference type="InterPro" id="IPR038377">
    <property type="entry name" value="Na/Glc_symporter_sf"/>
</dbReference>
<keyword evidence="11 17" id="KW-1133">Transmembrane helix</keyword>
<organism evidence="20 21">
    <name type="scientific">Marinibactrum halimedae</name>
    <dbReference type="NCBI Taxonomy" id="1444977"/>
    <lineage>
        <taxon>Bacteria</taxon>
        <taxon>Pseudomonadati</taxon>
        <taxon>Pseudomonadota</taxon>
        <taxon>Gammaproteobacteria</taxon>
        <taxon>Cellvibrionales</taxon>
        <taxon>Cellvibrionaceae</taxon>
        <taxon>Marinibactrum</taxon>
    </lineage>
</organism>
<comment type="catalytic activity">
    <reaction evidence="1">
        <text>ATP + protein L-histidine = ADP + protein N-phospho-L-histidine.</text>
        <dbReference type="EC" id="2.7.13.3"/>
    </reaction>
</comment>
<dbReference type="PANTHER" id="PTHR45339">
    <property type="entry name" value="HYBRID SIGNAL TRANSDUCTION HISTIDINE KINASE J"/>
    <property type="match status" value="1"/>
</dbReference>
<keyword evidence="9" id="KW-0418">Kinase</keyword>
<feature type="domain" description="Response regulatory" evidence="19">
    <location>
        <begin position="679"/>
        <end position="797"/>
    </location>
</feature>
<dbReference type="SMART" id="SM00448">
    <property type="entry name" value="REC"/>
    <property type="match status" value="1"/>
</dbReference>
<evidence type="ECO:0000256" key="8">
    <source>
        <dbReference type="ARBA" id="ARBA00022741"/>
    </source>
</evidence>
<dbReference type="Gene3D" id="1.20.1730.10">
    <property type="entry name" value="Sodium/glucose cotransporter"/>
    <property type="match status" value="1"/>
</dbReference>
<feature type="domain" description="Histidine kinase" evidence="18">
    <location>
        <begin position="434"/>
        <end position="651"/>
    </location>
</feature>
<dbReference type="PROSITE" id="PS50283">
    <property type="entry name" value="NA_SOLUT_SYMP_3"/>
    <property type="match status" value="1"/>
</dbReference>
<evidence type="ECO:0000259" key="19">
    <source>
        <dbReference type="PROSITE" id="PS50110"/>
    </source>
</evidence>
<dbReference type="SUPFAM" id="SSF55874">
    <property type="entry name" value="ATPase domain of HSP90 chaperone/DNA topoisomerase II/histidine kinase"/>
    <property type="match status" value="1"/>
</dbReference>
<evidence type="ECO:0000259" key="18">
    <source>
        <dbReference type="PROSITE" id="PS50109"/>
    </source>
</evidence>
<evidence type="ECO:0000256" key="17">
    <source>
        <dbReference type="SAM" id="Phobius"/>
    </source>
</evidence>
<evidence type="ECO:0000256" key="7">
    <source>
        <dbReference type="ARBA" id="ARBA00022692"/>
    </source>
</evidence>
<keyword evidence="8" id="KW-0547">Nucleotide-binding</keyword>
<evidence type="ECO:0000256" key="10">
    <source>
        <dbReference type="ARBA" id="ARBA00022840"/>
    </source>
</evidence>
<comment type="similarity">
    <text evidence="3">Belongs to the sodium:solute symporter (SSF) (TC 2.A.21) family.</text>
</comment>
<evidence type="ECO:0000256" key="11">
    <source>
        <dbReference type="ARBA" id="ARBA00022989"/>
    </source>
</evidence>
<dbReference type="Pfam" id="PF00072">
    <property type="entry name" value="Response_reg"/>
    <property type="match status" value="1"/>
</dbReference>
<keyword evidence="10" id="KW-0067">ATP-binding</keyword>
<dbReference type="InterPro" id="IPR036890">
    <property type="entry name" value="HATPase_C_sf"/>
</dbReference>
<evidence type="ECO:0000256" key="15">
    <source>
        <dbReference type="ARBA" id="ARBA00068150"/>
    </source>
</evidence>
<sequence length="800" mass="90041">MSAVFFLPHMFHILIVENESEEQIETAKWLFPFYQIAINFFVIPIAMAGILLGYAPSQADTLLMQIPMAADNSHFFGTIIFIGGFSAAMGMIVVASLTTSNMMTNHIALPIIDTYPQLVHLKRYIVAIRRSIVAVLILAAYVFVSVLSESFMLSQVGLFAFVIVLQFAPLAIGGLFWKKGSSKGAIAGLSAGLFIWLYCMMLPALEKSDVISLTYLEAGWASGFLNPEALFGLQVGGNTAHTVFWSLFFNITFYIIASIFSRQSDNESWTTQLFFTQLESIKLESKDSKNNIDTHEKKLLATDIFEHYFDSTLAQKHVNHCFSVHEANNKAKMTIFDLVRIKSEIERVLSGHIGAAEAHQSIKKSNFFSENEKKILESAYSELLYEINLTPQEIHKKINYYKERARLIQDQFETFKRAEKAEKEKDMKSEFLATMSHELRTPLNGIIGMSDILNETSLNQEQTEYLSTIRSSSNLLLTIVNDILDYSKLESGKYELEKAPFHLNNFIKESLKIFEAKSLTTGIELTVTISKDCPEWICADSYRIRQILNNIIGNAFKFTQKGEVSISVDSKYEGQLNFEINDTGIGIAEENREKIFNPFAQADPSTVKHFGGTGLGLSICQFLIHAMGGEIGVKNNTHGGACFYFSITFEKISSIPTTSITPAKTNHSEAGTTDFSQLHVLVAEDNSVNQKVITGLLRKVFIKPVIVNNGEEAVTKIRENPDVFDLIFMDCEMPIMDGYTAAKIIREEENKKKLVIIALSAHVLEEYKRQALKAGMNDYLSKPIQKEKLWGIFDTYFQKR</sequence>
<feature type="modified residue" description="4-aspartylphosphate" evidence="16">
    <location>
        <position position="730"/>
    </location>
</feature>
<dbReference type="FunFam" id="3.30.565.10:FF:000010">
    <property type="entry name" value="Sensor histidine kinase RcsC"/>
    <property type="match status" value="1"/>
</dbReference>
<proteinExistence type="inferred from homology"/>